<gene>
    <name evidence="1" type="ORF">SDC9_33609</name>
</gene>
<dbReference type="SUPFAM" id="SSF57938">
    <property type="entry name" value="DnaJ/Hsp40 cysteine-rich domain"/>
    <property type="match status" value="1"/>
</dbReference>
<evidence type="ECO:0000313" key="1">
    <source>
        <dbReference type="EMBL" id="MPL87608.1"/>
    </source>
</evidence>
<comment type="caution">
    <text evidence="1">The sequence shown here is derived from an EMBL/GenBank/DDBJ whole genome shotgun (WGS) entry which is preliminary data.</text>
</comment>
<evidence type="ECO:0008006" key="2">
    <source>
        <dbReference type="Google" id="ProtNLM"/>
    </source>
</evidence>
<dbReference type="Gene3D" id="2.10.230.10">
    <property type="entry name" value="Heat shock protein DnaJ, cysteine-rich domain"/>
    <property type="match status" value="1"/>
</dbReference>
<name>A0A644V8F7_9ZZZZ</name>
<reference evidence="1" key="1">
    <citation type="submission" date="2019-08" db="EMBL/GenBank/DDBJ databases">
        <authorList>
            <person name="Kucharzyk K."/>
            <person name="Murdoch R.W."/>
            <person name="Higgins S."/>
            <person name="Loffler F."/>
        </authorList>
    </citation>
    <scope>NUCLEOTIDE SEQUENCE</scope>
</reference>
<dbReference type="EMBL" id="VSSQ01000241">
    <property type="protein sequence ID" value="MPL87608.1"/>
    <property type="molecule type" value="Genomic_DNA"/>
</dbReference>
<dbReference type="InterPro" id="IPR036410">
    <property type="entry name" value="HSP_DnaJ_Cys-rich_dom_sf"/>
</dbReference>
<protein>
    <recommendedName>
        <fullName evidence="2">Chaperone protein DnaJ</fullName>
    </recommendedName>
</protein>
<organism evidence="1">
    <name type="scientific">bioreactor metagenome</name>
    <dbReference type="NCBI Taxonomy" id="1076179"/>
    <lineage>
        <taxon>unclassified sequences</taxon>
        <taxon>metagenomes</taxon>
        <taxon>ecological metagenomes</taxon>
    </lineage>
</organism>
<dbReference type="Gene3D" id="2.60.260.20">
    <property type="entry name" value="Urease metallochaperone UreE, N-terminal domain"/>
    <property type="match status" value="1"/>
</dbReference>
<proteinExistence type="predicted"/>
<dbReference type="AlphaFoldDB" id="A0A644V8F7"/>
<accession>A0A644V8F7</accession>
<sequence>MDIEIRKYQVTRTGQNKYENRYIDVCRNCAGEGLVDSIVGFLQCQVCGGTGLVEVTKSIEIKINPLINIKNDREQ</sequence>